<dbReference type="Proteomes" id="UP001497522">
    <property type="component" value="Chromosome 14"/>
</dbReference>
<dbReference type="InterPro" id="IPR000909">
    <property type="entry name" value="PLipase_C_PInositol-sp_X_dom"/>
</dbReference>
<dbReference type="InterPro" id="IPR051057">
    <property type="entry name" value="PI-PLC_domain"/>
</dbReference>
<gene>
    <name evidence="2" type="ORF">CSSPJE1EN2_LOCUS7313</name>
</gene>
<dbReference type="PROSITE" id="PS50007">
    <property type="entry name" value="PIPLC_X_DOMAIN"/>
    <property type="match status" value="1"/>
</dbReference>
<dbReference type="SMART" id="SM00148">
    <property type="entry name" value="PLCXc"/>
    <property type="match status" value="1"/>
</dbReference>
<sequence length="331" mass="37715">MGAQITKQKLVEVEETDLEQKKQTEGTSFPGSNYQCPNRKEWMSTLPLETLKVRDLVWPGTHDSASNRIGIPLISRPFARCQKLSIYEQLVIGARVFDIRTQQDRKVCHGPLTSYMVDEVLNDVKKFFSETTSEFVILEIRTEFQWNDPPNFDQWLVEQLGEYLIPQDESTFDKTFQELLPKRLFCVWKPNKSPAPSPGSPLWSSAYLKDNWIDTDLPFTKFNSNLSYLAQQAPNNTRNYFYRVENTATPQISGAPVVCVFPVTQRIRGYARLFLTEVFKRGIADRLQIFVEDFVQEDFIDACVGITVARYSPSLLAAAPATVGSATQVSS</sequence>
<dbReference type="PANTHER" id="PTHR13593">
    <property type="match status" value="1"/>
</dbReference>
<organism evidence="2 3">
    <name type="scientific">Sphagnum jensenii</name>
    <dbReference type="NCBI Taxonomy" id="128206"/>
    <lineage>
        <taxon>Eukaryota</taxon>
        <taxon>Viridiplantae</taxon>
        <taxon>Streptophyta</taxon>
        <taxon>Embryophyta</taxon>
        <taxon>Bryophyta</taxon>
        <taxon>Sphagnophytina</taxon>
        <taxon>Sphagnopsida</taxon>
        <taxon>Sphagnales</taxon>
        <taxon>Sphagnaceae</taxon>
        <taxon>Sphagnum</taxon>
    </lineage>
</organism>
<accession>A0ABP1AP20</accession>
<evidence type="ECO:0000313" key="3">
    <source>
        <dbReference type="Proteomes" id="UP001497522"/>
    </source>
</evidence>
<dbReference type="Pfam" id="PF00388">
    <property type="entry name" value="PI-PLC-X"/>
    <property type="match status" value="1"/>
</dbReference>
<dbReference type="PANTHER" id="PTHR13593:SF113">
    <property type="entry name" value="SI:DKEY-266F7.9"/>
    <property type="match status" value="1"/>
</dbReference>
<proteinExistence type="predicted"/>
<dbReference type="Gene3D" id="3.20.20.190">
    <property type="entry name" value="Phosphatidylinositol (PI) phosphodiesterase"/>
    <property type="match status" value="1"/>
</dbReference>
<name>A0ABP1AP20_9BRYO</name>
<evidence type="ECO:0000313" key="2">
    <source>
        <dbReference type="EMBL" id="CAK9864318.1"/>
    </source>
</evidence>
<reference evidence="2" key="1">
    <citation type="submission" date="2024-03" db="EMBL/GenBank/DDBJ databases">
        <authorList>
            <consortium name="ELIXIR-Norway"/>
            <consortium name="Elixir Norway"/>
        </authorList>
    </citation>
    <scope>NUCLEOTIDE SEQUENCE</scope>
</reference>
<dbReference type="SUPFAM" id="SSF51695">
    <property type="entry name" value="PLC-like phosphodiesterases"/>
    <property type="match status" value="1"/>
</dbReference>
<keyword evidence="3" id="KW-1185">Reference proteome</keyword>
<evidence type="ECO:0000259" key="1">
    <source>
        <dbReference type="SMART" id="SM00148"/>
    </source>
</evidence>
<protein>
    <recommendedName>
        <fullName evidence="1">Phosphatidylinositol-specific phospholipase C X domain-containing protein</fullName>
    </recommendedName>
</protein>
<feature type="domain" description="Phosphatidylinositol-specific phospholipase C X" evidence="1">
    <location>
        <begin position="59"/>
        <end position="189"/>
    </location>
</feature>
<dbReference type="InterPro" id="IPR017946">
    <property type="entry name" value="PLC-like_Pdiesterase_TIM-brl"/>
</dbReference>
<dbReference type="EMBL" id="OZ023715">
    <property type="protein sequence ID" value="CAK9864318.1"/>
    <property type="molecule type" value="Genomic_DNA"/>
</dbReference>